<reference evidence="1" key="1">
    <citation type="submission" date="2020-10" db="EMBL/GenBank/DDBJ databases">
        <authorList>
            <person name="Gilroy R."/>
        </authorList>
    </citation>
    <scope>NUCLEOTIDE SEQUENCE</scope>
    <source>
        <strain evidence="1">6276</strain>
    </source>
</reference>
<dbReference type="Proteomes" id="UP000823928">
    <property type="component" value="Unassembled WGS sequence"/>
</dbReference>
<comment type="caution">
    <text evidence="1">The sequence shown here is derived from an EMBL/GenBank/DDBJ whole genome shotgun (WGS) entry which is preliminary data.</text>
</comment>
<gene>
    <name evidence="1" type="ORF">IAC10_00740</name>
</gene>
<reference evidence="1" key="2">
    <citation type="journal article" date="2021" name="PeerJ">
        <title>Extensive microbial diversity within the chicken gut microbiome revealed by metagenomics and culture.</title>
        <authorList>
            <person name="Gilroy R."/>
            <person name="Ravi A."/>
            <person name="Getino M."/>
            <person name="Pursley I."/>
            <person name="Horton D.L."/>
            <person name="Alikhan N.F."/>
            <person name="Baker D."/>
            <person name="Gharbi K."/>
            <person name="Hall N."/>
            <person name="Watson M."/>
            <person name="Adriaenssens E.M."/>
            <person name="Foster-Nyarko E."/>
            <person name="Jarju S."/>
            <person name="Secka A."/>
            <person name="Antonio M."/>
            <person name="Oren A."/>
            <person name="Chaudhuri R.R."/>
            <person name="La Ragione R."/>
            <person name="Hildebrand F."/>
            <person name="Pallen M.J."/>
        </authorList>
    </citation>
    <scope>NUCLEOTIDE SEQUENCE</scope>
    <source>
        <strain evidence="1">6276</strain>
    </source>
</reference>
<evidence type="ECO:0000313" key="1">
    <source>
        <dbReference type="EMBL" id="HIS35145.1"/>
    </source>
</evidence>
<name>A0A9D1EX54_9BACT</name>
<organism evidence="1 2">
    <name type="scientific">Candidatus Scatousia excrementigallinarum</name>
    <dbReference type="NCBI Taxonomy" id="2840935"/>
    <lineage>
        <taxon>Bacteria</taxon>
        <taxon>Candidatus Scatousia</taxon>
    </lineage>
</organism>
<dbReference type="EMBL" id="DVIU01000017">
    <property type="protein sequence ID" value="HIS35145.1"/>
    <property type="molecule type" value="Genomic_DNA"/>
</dbReference>
<evidence type="ECO:0000313" key="2">
    <source>
        <dbReference type="Proteomes" id="UP000823928"/>
    </source>
</evidence>
<protein>
    <submittedName>
        <fullName evidence="1">Uncharacterized protein</fullName>
    </submittedName>
</protein>
<sequence length="185" mass="22089">MKNDIITFYDDTNDYAKYDEAKQDVFNSFADSQGWTDISEVPNDMVWDEISNQNNADWEYFTEHLKRLLKEHYYLITGTNGRWNGPAECGNFIKDYDDFTAFIKHLDNLKIYELNGHLYISGYHHDGHDYYEMKRLTDKGVQYADKHCFAHDKYLHSRIMKCNFYSVLPRLAQEIYGTYYETHHA</sequence>
<proteinExistence type="predicted"/>
<dbReference type="AlphaFoldDB" id="A0A9D1EX54"/>
<accession>A0A9D1EX54</accession>